<comment type="caution">
    <text evidence="1">The sequence shown here is derived from an EMBL/GenBank/DDBJ whole genome shotgun (WGS) entry which is preliminary data.</text>
</comment>
<dbReference type="PATRIC" id="fig|47311.3.peg.745"/>
<sequence>MNENLQKITNNGYALFLVKVGKNEKGEEKIEVK</sequence>
<keyword evidence="2" id="KW-1185">Reference proteome</keyword>
<accession>A0A166EGI6</accession>
<evidence type="ECO:0000313" key="1">
    <source>
        <dbReference type="EMBL" id="KZX16628.1"/>
    </source>
</evidence>
<gene>
    <name evidence="1" type="ORF">MBCUT_06660</name>
</gene>
<organism evidence="1 2">
    <name type="scientific">Methanobrevibacter cuticularis</name>
    <dbReference type="NCBI Taxonomy" id="47311"/>
    <lineage>
        <taxon>Archaea</taxon>
        <taxon>Methanobacteriati</taxon>
        <taxon>Methanobacteriota</taxon>
        <taxon>Methanomada group</taxon>
        <taxon>Methanobacteria</taxon>
        <taxon>Methanobacteriales</taxon>
        <taxon>Methanobacteriaceae</taxon>
        <taxon>Methanobrevibacter</taxon>
    </lineage>
</organism>
<name>A0A166EGI6_9EURY</name>
<protein>
    <submittedName>
        <fullName evidence="1">Uncharacterized protein</fullName>
    </submittedName>
</protein>
<dbReference type="AlphaFoldDB" id="A0A166EGI6"/>
<dbReference type="EMBL" id="LWMW01000088">
    <property type="protein sequence ID" value="KZX16628.1"/>
    <property type="molecule type" value="Genomic_DNA"/>
</dbReference>
<proteinExistence type="predicted"/>
<evidence type="ECO:0000313" key="2">
    <source>
        <dbReference type="Proteomes" id="UP000077275"/>
    </source>
</evidence>
<dbReference type="Proteomes" id="UP000077275">
    <property type="component" value="Unassembled WGS sequence"/>
</dbReference>
<reference evidence="1 2" key="1">
    <citation type="submission" date="2016-04" db="EMBL/GenBank/DDBJ databases">
        <title>Genome sequence of Methanobrevibacter cuticularis DSM 11139.</title>
        <authorList>
            <person name="Poehlein A."/>
            <person name="Seedorf H."/>
            <person name="Daniel R."/>
        </authorList>
    </citation>
    <scope>NUCLEOTIDE SEQUENCE [LARGE SCALE GENOMIC DNA]</scope>
    <source>
        <strain evidence="1 2">DSM 11139</strain>
    </source>
</reference>